<dbReference type="SMART" id="SM00829">
    <property type="entry name" value="PKS_ER"/>
    <property type="match status" value="1"/>
</dbReference>
<dbReference type="RefSeq" id="WP_076412843.1">
    <property type="nucleotide sequence ID" value="NZ_AP028040.1"/>
</dbReference>
<dbReference type="Pfam" id="PF00107">
    <property type="entry name" value="ADH_zinc_N"/>
    <property type="match status" value="1"/>
</dbReference>
<evidence type="ECO:0000313" key="3">
    <source>
        <dbReference type="Proteomes" id="UP000187251"/>
    </source>
</evidence>
<organism evidence="2 3">
    <name type="scientific">Alcaligenes xylosoxydans xylosoxydans</name>
    <name type="common">Achromobacter xylosoxidans</name>
    <dbReference type="NCBI Taxonomy" id="85698"/>
    <lineage>
        <taxon>Bacteria</taxon>
        <taxon>Pseudomonadati</taxon>
        <taxon>Pseudomonadota</taxon>
        <taxon>Betaproteobacteria</taxon>
        <taxon>Burkholderiales</taxon>
        <taxon>Alcaligenaceae</taxon>
        <taxon>Achromobacter</taxon>
    </lineage>
</organism>
<dbReference type="CDD" id="cd08276">
    <property type="entry name" value="MDR7"/>
    <property type="match status" value="1"/>
</dbReference>
<dbReference type="SUPFAM" id="SSF51735">
    <property type="entry name" value="NAD(P)-binding Rossmann-fold domains"/>
    <property type="match status" value="1"/>
</dbReference>
<dbReference type="OrthoDB" id="5484143at2"/>
<feature type="domain" description="Enoyl reductase (ER)" evidence="1">
    <location>
        <begin position="13"/>
        <end position="337"/>
    </location>
</feature>
<reference evidence="2 3" key="1">
    <citation type="submission" date="2016-09" db="EMBL/GenBank/DDBJ databases">
        <title>Phylogenomics of Achromobacter.</title>
        <authorList>
            <person name="Jeukens J."/>
            <person name="Freschi L."/>
            <person name="Vincent A.T."/>
            <person name="Emond-Rheault J.-G."/>
            <person name="Kukavica-Ibrulj I."/>
            <person name="Charette S.J."/>
            <person name="Levesque R.C."/>
        </authorList>
    </citation>
    <scope>NUCLEOTIDE SEQUENCE [LARGE SCALE GENOMIC DNA]</scope>
    <source>
        <strain evidence="2 3">AUS488</strain>
    </source>
</reference>
<dbReference type="Gene3D" id="3.40.50.720">
    <property type="entry name" value="NAD(P)-binding Rossmann-like Domain"/>
    <property type="match status" value="1"/>
</dbReference>
<protein>
    <submittedName>
        <fullName evidence="2">NADPH:quinone oxidoreductase</fullName>
    </submittedName>
</protein>
<dbReference type="InterPro" id="IPR036291">
    <property type="entry name" value="NAD(P)-bd_dom_sf"/>
</dbReference>
<proteinExistence type="predicted"/>
<sequence>MQAYRITAGQGIGSLQRVALAPREPGPFEVRVRIKAVSLNFRDLMVARGDYHYQKAGGASVIPASDAAGEVVAVGAAVTRYRPGDRVMGAFLPDWIDGEPDRLNTARAPGAGDDGVLASEVVFSEHSLVAIPDALSDEQAATLPCAAVTAWNALFVAGRARAGQTALLLGTGGVSIWGLQLAKAAGLRAIITSSSAEKLARARELGADDLINYRDHPEWQDEVLRVTGGEGAHVVLEVGGEGTLQRSIAAARHGGAIGIIGGVSGFASVPVSPLALIAGNKRLEGIFVGSRKMLEDVTRLVERARIAPVIDRVYGFDEAPAAFERLASGHHFGKIVIRIDA</sequence>
<dbReference type="InterPro" id="IPR013149">
    <property type="entry name" value="ADH-like_C"/>
</dbReference>
<dbReference type="InterPro" id="IPR011032">
    <property type="entry name" value="GroES-like_sf"/>
</dbReference>
<dbReference type="EMBL" id="MJMN01000018">
    <property type="protein sequence ID" value="OMG84761.1"/>
    <property type="molecule type" value="Genomic_DNA"/>
</dbReference>
<dbReference type="PANTHER" id="PTHR45033">
    <property type="match status" value="1"/>
</dbReference>
<name>A0A1R1JRQ0_ALCXX</name>
<gene>
    <name evidence="2" type="ORF">BIZ92_28065</name>
</gene>
<dbReference type="InterPro" id="IPR052711">
    <property type="entry name" value="Zinc_ADH-like"/>
</dbReference>
<evidence type="ECO:0000259" key="1">
    <source>
        <dbReference type="SMART" id="SM00829"/>
    </source>
</evidence>
<dbReference type="Pfam" id="PF08240">
    <property type="entry name" value="ADH_N"/>
    <property type="match status" value="1"/>
</dbReference>
<accession>A0A1R1JRQ0</accession>
<evidence type="ECO:0000313" key="2">
    <source>
        <dbReference type="EMBL" id="OMG84761.1"/>
    </source>
</evidence>
<dbReference type="Proteomes" id="UP000187251">
    <property type="component" value="Unassembled WGS sequence"/>
</dbReference>
<dbReference type="Gene3D" id="3.90.180.10">
    <property type="entry name" value="Medium-chain alcohol dehydrogenases, catalytic domain"/>
    <property type="match status" value="1"/>
</dbReference>
<dbReference type="AlphaFoldDB" id="A0A1R1JRQ0"/>
<dbReference type="InterPro" id="IPR013154">
    <property type="entry name" value="ADH-like_N"/>
</dbReference>
<dbReference type="SUPFAM" id="SSF50129">
    <property type="entry name" value="GroES-like"/>
    <property type="match status" value="1"/>
</dbReference>
<dbReference type="InterPro" id="IPR020843">
    <property type="entry name" value="ER"/>
</dbReference>
<dbReference type="PANTHER" id="PTHR45033:SF2">
    <property type="entry name" value="ZINC-TYPE ALCOHOL DEHYDROGENASE-LIKE PROTEIN C1773.06C"/>
    <property type="match status" value="1"/>
</dbReference>
<dbReference type="GO" id="GO:0016491">
    <property type="term" value="F:oxidoreductase activity"/>
    <property type="evidence" value="ECO:0007669"/>
    <property type="project" value="InterPro"/>
</dbReference>
<comment type="caution">
    <text evidence="2">The sequence shown here is derived from an EMBL/GenBank/DDBJ whole genome shotgun (WGS) entry which is preliminary data.</text>
</comment>